<organism evidence="1 2">
    <name type="scientific">Corynebacterium tuberculostearicum</name>
    <dbReference type="NCBI Taxonomy" id="38304"/>
    <lineage>
        <taxon>Bacteria</taxon>
        <taxon>Bacillati</taxon>
        <taxon>Actinomycetota</taxon>
        <taxon>Actinomycetes</taxon>
        <taxon>Mycobacteriales</taxon>
        <taxon>Corynebacteriaceae</taxon>
        <taxon>Corynebacterium</taxon>
    </lineage>
</organism>
<keyword evidence="2" id="KW-1185">Reference proteome</keyword>
<proteinExistence type="predicted"/>
<sequence>MSEIEPSLLLSHACTIARDNDVSCWALPTGELLVPHAAGGSTFIFVDQLEEPVLHLHTSPLGGVDLSEISELAHLANEWNHDCLSPAVVVDYDQPDCVSVSGHSYLPADTSPSREQLAAFLLPALRNAEVLMDLLAQSHPGLVREASPELAPLADAPLEPFTLDSVAEILPLIGIQRFQSDGATAIYAWVNDVLFAFALDNGPSLIIKGHWDPSLDEAEFTRLFLICNDWNRAHHGAVAFCHHTSEGLQVRMDAATITAAGLTRPQLFSAIGRGLKHILHGIDDIAHEVTGASPVEWP</sequence>
<evidence type="ECO:0000313" key="2">
    <source>
        <dbReference type="Proteomes" id="UP000603369"/>
    </source>
</evidence>
<dbReference type="Proteomes" id="UP000603369">
    <property type="component" value="Unassembled WGS sequence"/>
</dbReference>
<gene>
    <name evidence="1" type="ORF">JDP02_03300</name>
</gene>
<evidence type="ECO:0000313" key="1">
    <source>
        <dbReference type="EMBL" id="MBK3427539.1"/>
    </source>
</evidence>
<dbReference type="InterPro" id="IPR019660">
    <property type="entry name" value="Put_sensory_transdc_reg_YbjN"/>
</dbReference>
<dbReference type="EMBL" id="JAEHFL010000003">
    <property type="protein sequence ID" value="MBK3427539.1"/>
    <property type="molecule type" value="Genomic_DNA"/>
</dbReference>
<reference evidence="1 2" key="1">
    <citation type="submission" date="2020-12" db="EMBL/GenBank/DDBJ databases">
        <title>Draft genome sequence of the commensal strain Corynebacterium tuberculostearicum MFP09/CIP 102622 isolated from human skin.</title>
        <authorList>
            <person name="Boukerb A.M."/>
            <person name="Janvier X."/>
            <person name="Feuilloley M.G.J."/>
            <person name="Groboillot A."/>
        </authorList>
    </citation>
    <scope>NUCLEOTIDE SEQUENCE [LARGE SCALE GENOMIC DNA]</scope>
    <source>
        <strain evidence="1 2">CIP 102622</strain>
    </source>
</reference>
<accession>A0A8I1LCC9</accession>
<protein>
    <submittedName>
        <fullName evidence="1">YbjN domain-containing protein</fullName>
    </submittedName>
</protein>
<dbReference type="Pfam" id="PF10722">
    <property type="entry name" value="YbjN"/>
    <property type="match status" value="1"/>
</dbReference>
<name>A0A8I1LCC9_9CORY</name>
<comment type="caution">
    <text evidence="1">The sequence shown here is derived from an EMBL/GenBank/DDBJ whole genome shotgun (WGS) entry which is preliminary data.</text>
</comment>
<dbReference type="AlphaFoldDB" id="A0A8I1LCC9"/>
<dbReference type="RefSeq" id="WP_200435458.1">
    <property type="nucleotide sequence ID" value="NZ_JAEHFL010000003.1"/>
</dbReference>